<dbReference type="Gene3D" id="3.90.1140.10">
    <property type="entry name" value="Cyclic phosphodiesterase"/>
    <property type="match status" value="1"/>
</dbReference>
<dbReference type="PANTHER" id="PTHR40037:SF1">
    <property type="entry name" value="PHOSPHOESTERASE SAOUHSC_00951-RELATED"/>
    <property type="match status" value="1"/>
</dbReference>
<dbReference type="InterPro" id="IPR009097">
    <property type="entry name" value="Cyclic_Pdiesterase"/>
</dbReference>
<keyword evidence="2" id="KW-1185">Reference proteome</keyword>
<accession>A0A8X8II47</accession>
<dbReference type="SUPFAM" id="SSF55144">
    <property type="entry name" value="LigT-like"/>
    <property type="match status" value="1"/>
</dbReference>
<proteinExistence type="predicted"/>
<comment type="caution">
    <text evidence="1">The sequence shown here is derived from an EMBL/GenBank/DDBJ whole genome shotgun (WGS) entry which is preliminary data.</text>
</comment>
<dbReference type="AlphaFoldDB" id="A0A8X8II47"/>
<dbReference type="GO" id="GO:0016874">
    <property type="term" value="F:ligase activity"/>
    <property type="evidence" value="ECO:0007669"/>
    <property type="project" value="UniProtKB-KW"/>
</dbReference>
<dbReference type="EMBL" id="FNNO01000016">
    <property type="protein sequence ID" value="SDX44037.1"/>
    <property type="molecule type" value="Genomic_DNA"/>
</dbReference>
<reference evidence="1 2" key="1">
    <citation type="submission" date="2016-10" db="EMBL/GenBank/DDBJ databases">
        <authorList>
            <person name="Varghese N."/>
            <person name="Submissions S."/>
        </authorList>
    </citation>
    <scope>NUCLEOTIDE SEQUENCE [LARGE SCALE GENOMIC DNA]</scope>
    <source>
        <strain evidence="1 2">DSM 25353</strain>
    </source>
</reference>
<dbReference type="PANTHER" id="PTHR40037">
    <property type="entry name" value="PHOSPHOESTERASE YJCG-RELATED"/>
    <property type="match status" value="1"/>
</dbReference>
<protein>
    <submittedName>
        <fullName evidence="1">2'-5' RNA ligase</fullName>
    </submittedName>
</protein>
<keyword evidence="1" id="KW-0436">Ligase</keyword>
<sequence length="204" mass="23957">MQNSIHPLADCPVSDYLLVLEPHEALRATIMALKQSFAERYECPSAVHSKPHITLLRFMQFNMLESRIVQRLDTLIKENPSFVVELENFGSFPTHTIYIEVKTKTQITELVRSLRPVQRLLKFDAEHKPHFITEPHLTVARKLLPWQYEKGWLEFSNSHFSGRFMAQHVLLLRKEAGTKKYELVKRFELLNVKRVEPKQASLFF</sequence>
<dbReference type="Proteomes" id="UP000198711">
    <property type="component" value="Unassembled WGS sequence"/>
</dbReference>
<dbReference type="RefSeq" id="WP_092726083.1">
    <property type="nucleotide sequence ID" value="NZ_FNNO01000016.1"/>
</dbReference>
<organism evidence="1 2">
    <name type="scientific">Hydrobacter penzbergensis</name>
    <dbReference type="NCBI Taxonomy" id="1235997"/>
    <lineage>
        <taxon>Bacteria</taxon>
        <taxon>Pseudomonadati</taxon>
        <taxon>Bacteroidota</taxon>
        <taxon>Chitinophagia</taxon>
        <taxon>Chitinophagales</taxon>
        <taxon>Chitinophagaceae</taxon>
        <taxon>Hydrobacter</taxon>
    </lineage>
</organism>
<evidence type="ECO:0000313" key="1">
    <source>
        <dbReference type="EMBL" id="SDX44037.1"/>
    </source>
</evidence>
<dbReference type="Pfam" id="PF13563">
    <property type="entry name" value="2_5_RNA_ligase2"/>
    <property type="match status" value="1"/>
</dbReference>
<evidence type="ECO:0000313" key="2">
    <source>
        <dbReference type="Proteomes" id="UP000198711"/>
    </source>
</evidence>
<dbReference type="InterPro" id="IPR050580">
    <property type="entry name" value="2H_phosphoesterase_YjcG-like"/>
</dbReference>
<name>A0A8X8II47_9BACT</name>
<gene>
    <name evidence="1" type="ORF">SAMN05444410_11618</name>
</gene>